<feature type="transmembrane region" description="Helical" evidence="8">
    <location>
        <begin position="38"/>
        <end position="57"/>
    </location>
</feature>
<feature type="transmembrane region" description="Helical" evidence="8">
    <location>
        <begin position="156"/>
        <end position="176"/>
    </location>
</feature>
<evidence type="ECO:0000256" key="5">
    <source>
        <dbReference type="ARBA" id="ARBA00022692"/>
    </source>
</evidence>
<evidence type="ECO:0000256" key="3">
    <source>
        <dbReference type="ARBA" id="ARBA00022448"/>
    </source>
</evidence>
<dbReference type="Pfam" id="PF03547">
    <property type="entry name" value="Mem_trans"/>
    <property type="match status" value="2"/>
</dbReference>
<evidence type="ECO:0000256" key="2">
    <source>
        <dbReference type="ARBA" id="ARBA00010145"/>
    </source>
</evidence>
<proteinExistence type="inferred from homology"/>
<evidence type="ECO:0000256" key="1">
    <source>
        <dbReference type="ARBA" id="ARBA00004651"/>
    </source>
</evidence>
<feature type="transmembrane region" description="Helical" evidence="8">
    <location>
        <begin position="64"/>
        <end position="83"/>
    </location>
</feature>
<dbReference type="GO" id="GO:0055085">
    <property type="term" value="P:transmembrane transport"/>
    <property type="evidence" value="ECO:0007669"/>
    <property type="project" value="InterPro"/>
</dbReference>
<keyword evidence="4" id="KW-1003">Cell membrane</keyword>
<dbReference type="InterPro" id="IPR038770">
    <property type="entry name" value="Na+/solute_symporter_sf"/>
</dbReference>
<dbReference type="PANTHER" id="PTHR36838:SF4">
    <property type="entry name" value="AUXIN EFFLUX CARRIER FAMILY PROTEIN"/>
    <property type="match status" value="1"/>
</dbReference>
<evidence type="ECO:0000313" key="9">
    <source>
        <dbReference type="EMBL" id="KKM03756.1"/>
    </source>
</evidence>
<keyword evidence="3" id="KW-0813">Transport</keyword>
<feature type="transmembrane region" description="Helical" evidence="8">
    <location>
        <begin position="103"/>
        <end position="135"/>
    </location>
</feature>
<dbReference type="GO" id="GO:0005886">
    <property type="term" value="C:plasma membrane"/>
    <property type="evidence" value="ECO:0007669"/>
    <property type="project" value="UniProtKB-SubCell"/>
</dbReference>
<keyword evidence="7 8" id="KW-0472">Membrane</keyword>
<reference evidence="9" key="1">
    <citation type="journal article" date="2015" name="Nature">
        <title>Complex archaea that bridge the gap between prokaryotes and eukaryotes.</title>
        <authorList>
            <person name="Spang A."/>
            <person name="Saw J.H."/>
            <person name="Jorgensen S.L."/>
            <person name="Zaremba-Niedzwiedzka K."/>
            <person name="Martijn J."/>
            <person name="Lind A.E."/>
            <person name="van Eijk R."/>
            <person name="Schleper C."/>
            <person name="Guy L."/>
            <person name="Ettema T.J."/>
        </authorList>
    </citation>
    <scope>NUCLEOTIDE SEQUENCE</scope>
</reference>
<dbReference type="EMBL" id="LAZR01016609">
    <property type="protein sequence ID" value="KKM03756.1"/>
    <property type="molecule type" value="Genomic_DNA"/>
</dbReference>
<comment type="subcellular location">
    <subcellularLocation>
        <location evidence="1">Cell membrane</location>
        <topology evidence="1">Multi-pass membrane protein</topology>
    </subcellularLocation>
</comment>
<comment type="caution">
    <text evidence="9">The sequence shown here is derived from an EMBL/GenBank/DDBJ whole genome shotgun (WGS) entry which is preliminary data.</text>
</comment>
<dbReference type="AlphaFoldDB" id="A0A0F9JD60"/>
<evidence type="ECO:0000256" key="8">
    <source>
        <dbReference type="SAM" id="Phobius"/>
    </source>
</evidence>
<feature type="transmembrane region" description="Helical" evidence="8">
    <location>
        <begin position="214"/>
        <end position="238"/>
    </location>
</feature>
<organism evidence="9">
    <name type="scientific">marine sediment metagenome</name>
    <dbReference type="NCBI Taxonomy" id="412755"/>
    <lineage>
        <taxon>unclassified sequences</taxon>
        <taxon>metagenomes</taxon>
        <taxon>ecological metagenomes</taxon>
    </lineage>
</organism>
<accession>A0A0F9JD60</accession>
<feature type="transmembrane region" description="Helical" evidence="8">
    <location>
        <begin position="272"/>
        <end position="296"/>
    </location>
</feature>
<sequence length="303" mass="31797">MFTIFLAIAPVFALILMGYGLRRGGIPSTKFWNLNDRLVYWVLMPALFFAKISAADLSGGLGDYALLLYAGFFAAIFCGWLFGRRYAAPQGSSLMQGSARFNTFIGLAIAEAVFGTAGLQIAVLGSALLVPVVNVTVVTLMTRQLGGGGKSILKGLVKNPLILGILAGVLFNFAGLHEVPVLHESARILGDAALPIMLLCVGANLRLRGLSGSVSVIALSIVGKHLVNPLAVLLAALALNPAPLTLQIALIFAALPTGVASYTLAREMRGDAPLMAAIITTQTLLSFFTLPLTLYLGSLISTP</sequence>
<protein>
    <recommendedName>
        <fullName evidence="10">Auxin efflux carrier</fullName>
    </recommendedName>
</protein>
<keyword evidence="5 8" id="KW-0812">Transmembrane</keyword>
<dbReference type="InterPro" id="IPR004776">
    <property type="entry name" value="Mem_transp_PIN-like"/>
</dbReference>
<feature type="transmembrane region" description="Helical" evidence="8">
    <location>
        <begin position="188"/>
        <end position="207"/>
    </location>
</feature>
<gene>
    <name evidence="9" type="ORF">LCGC14_1771220</name>
</gene>
<comment type="similarity">
    <text evidence="2">Belongs to the auxin efflux carrier (TC 2.A.69) family.</text>
</comment>
<name>A0A0F9JD60_9ZZZZ</name>
<keyword evidence="6 8" id="KW-1133">Transmembrane helix</keyword>
<dbReference type="PANTHER" id="PTHR36838">
    <property type="entry name" value="AUXIN EFFLUX CARRIER FAMILY PROTEIN"/>
    <property type="match status" value="1"/>
</dbReference>
<evidence type="ECO:0000256" key="4">
    <source>
        <dbReference type="ARBA" id="ARBA00022475"/>
    </source>
</evidence>
<evidence type="ECO:0000256" key="6">
    <source>
        <dbReference type="ARBA" id="ARBA00022989"/>
    </source>
</evidence>
<dbReference type="Gene3D" id="1.20.1530.20">
    <property type="match status" value="1"/>
</dbReference>
<evidence type="ECO:0000256" key="7">
    <source>
        <dbReference type="ARBA" id="ARBA00023136"/>
    </source>
</evidence>
<feature type="transmembrane region" description="Helical" evidence="8">
    <location>
        <begin position="244"/>
        <end position="265"/>
    </location>
</feature>
<evidence type="ECO:0008006" key="10">
    <source>
        <dbReference type="Google" id="ProtNLM"/>
    </source>
</evidence>